<name>A0A840RJF8_9BURK</name>
<evidence type="ECO:0000256" key="7">
    <source>
        <dbReference type="RuleBase" id="RU000620"/>
    </source>
</evidence>
<proteinExistence type="inferred from homology"/>
<keyword evidence="11" id="KW-1185">Reference proteome</keyword>
<protein>
    <recommendedName>
        <fullName evidence="7">High-potential iron-sulfur protein</fullName>
        <shortName evidence="7">HiPIP</shortName>
    </recommendedName>
</protein>
<dbReference type="RefSeq" id="WP_168052242.1">
    <property type="nucleotide sequence ID" value="NZ_JAAOZT010000002.1"/>
</dbReference>
<evidence type="ECO:0000256" key="5">
    <source>
        <dbReference type="ARBA" id="ARBA00023004"/>
    </source>
</evidence>
<keyword evidence="1 7" id="KW-0813">Transport</keyword>
<keyword evidence="5 7" id="KW-0408">Iron</keyword>
<evidence type="ECO:0000313" key="11">
    <source>
        <dbReference type="Proteomes" id="UP000571084"/>
    </source>
</evidence>
<evidence type="ECO:0000256" key="6">
    <source>
        <dbReference type="ARBA" id="ARBA00023014"/>
    </source>
</evidence>
<dbReference type="InterPro" id="IPR000170">
    <property type="entry name" value="High_potential_FeS_prot"/>
</dbReference>
<dbReference type="Pfam" id="PF01355">
    <property type="entry name" value="HIPIP"/>
    <property type="match status" value="1"/>
</dbReference>
<evidence type="ECO:0000256" key="3">
    <source>
        <dbReference type="ARBA" id="ARBA00022723"/>
    </source>
</evidence>
<organism evidence="10 11">
    <name type="scientific">Glaciimonas immobilis</name>
    <dbReference type="NCBI Taxonomy" id="728004"/>
    <lineage>
        <taxon>Bacteria</taxon>
        <taxon>Pseudomonadati</taxon>
        <taxon>Pseudomonadota</taxon>
        <taxon>Betaproteobacteria</taxon>
        <taxon>Burkholderiales</taxon>
        <taxon>Oxalobacteraceae</taxon>
        <taxon>Glaciimonas</taxon>
    </lineage>
</organism>
<comment type="caution">
    <text evidence="10">The sequence shown here is derived from an EMBL/GenBank/DDBJ whole genome shotgun (WGS) entry which is preliminary data.</text>
</comment>
<gene>
    <name evidence="10" type="ORF">HNR39_000137</name>
</gene>
<keyword evidence="2 7" id="KW-0004">4Fe-4S</keyword>
<comment type="subunit">
    <text evidence="7">Homodimer.</text>
</comment>
<evidence type="ECO:0000256" key="2">
    <source>
        <dbReference type="ARBA" id="ARBA00022485"/>
    </source>
</evidence>
<keyword evidence="8" id="KW-0732">Signal</keyword>
<dbReference type="InterPro" id="IPR036369">
    <property type="entry name" value="HIPIP_sf"/>
</dbReference>
<keyword evidence="4 7" id="KW-0249">Electron transport</keyword>
<dbReference type="PROSITE" id="PS51373">
    <property type="entry name" value="HIPIP"/>
    <property type="match status" value="1"/>
</dbReference>
<sequence length="105" mass="11063">MTNRRIFLKNLSHIAAASAIGISLNARAEPAKLDEKDPQAVGLGYVHDSSKADKAKYPNHTAAQQCKNCQLFQGKATDPMGGCPLFAGKLVAAGGWCSAYSKKAA</sequence>
<comment type="similarity">
    <text evidence="7">Belongs to the high-potential iron-sulfur protein (HiPIP) family.</text>
</comment>
<feature type="chain" id="PRO_5032759056" description="High-potential iron-sulfur protein" evidence="8">
    <location>
        <begin position="29"/>
        <end position="105"/>
    </location>
</feature>
<evidence type="ECO:0000256" key="8">
    <source>
        <dbReference type="SAM" id="SignalP"/>
    </source>
</evidence>
<comment type="function">
    <text evidence="7">Specific class of high-redox-potential 4Fe-4S ferredoxins. Functions in anaerobic electron transport in most purple and in some other photosynthetic bacteria and in at least one genus (Paracoccus) of halophilic, denitrifying bacteria.</text>
</comment>
<dbReference type="Proteomes" id="UP000571084">
    <property type="component" value="Unassembled WGS sequence"/>
</dbReference>
<reference evidence="10 11" key="1">
    <citation type="submission" date="2020-08" db="EMBL/GenBank/DDBJ databases">
        <title>Genomic Encyclopedia of Type Strains, Phase IV (KMG-IV): sequencing the most valuable type-strain genomes for metagenomic binning, comparative biology and taxonomic classification.</title>
        <authorList>
            <person name="Goeker M."/>
        </authorList>
    </citation>
    <scope>NUCLEOTIDE SEQUENCE [LARGE SCALE GENOMIC DNA]</scope>
    <source>
        <strain evidence="10 11">DSM 23240</strain>
    </source>
</reference>
<evidence type="ECO:0000313" key="10">
    <source>
        <dbReference type="EMBL" id="MBB5198327.1"/>
    </source>
</evidence>
<accession>A0A840RJF8</accession>
<evidence type="ECO:0000256" key="1">
    <source>
        <dbReference type="ARBA" id="ARBA00022448"/>
    </source>
</evidence>
<dbReference type="GO" id="GO:0051539">
    <property type="term" value="F:4 iron, 4 sulfur cluster binding"/>
    <property type="evidence" value="ECO:0007669"/>
    <property type="project" value="UniProtKB-KW"/>
</dbReference>
<dbReference type="InterPro" id="IPR006311">
    <property type="entry name" value="TAT_signal"/>
</dbReference>
<dbReference type="GO" id="GO:0019646">
    <property type="term" value="P:aerobic electron transport chain"/>
    <property type="evidence" value="ECO:0007669"/>
    <property type="project" value="InterPro"/>
</dbReference>
<keyword evidence="6 7" id="KW-0411">Iron-sulfur</keyword>
<feature type="signal peptide" evidence="8">
    <location>
        <begin position="1"/>
        <end position="28"/>
    </location>
</feature>
<evidence type="ECO:0000259" key="9">
    <source>
        <dbReference type="PROSITE" id="PS51373"/>
    </source>
</evidence>
<dbReference type="EMBL" id="JACHHQ010000001">
    <property type="protein sequence ID" value="MBB5198327.1"/>
    <property type="molecule type" value="Genomic_DNA"/>
</dbReference>
<dbReference type="GO" id="GO:0046872">
    <property type="term" value="F:metal ion binding"/>
    <property type="evidence" value="ECO:0007669"/>
    <property type="project" value="UniProtKB-KW"/>
</dbReference>
<keyword evidence="3 7" id="KW-0479">Metal-binding</keyword>
<dbReference type="Gene3D" id="4.10.490.10">
    <property type="entry name" value="High potential iron-sulphur protein"/>
    <property type="match status" value="1"/>
</dbReference>
<dbReference type="GO" id="GO:0009055">
    <property type="term" value="F:electron transfer activity"/>
    <property type="evidence" value="ECO:0007669"/>
    <property type="project" value="InterPro"/>
</dbReference>
<feature type="domain" description="High potential iron-sulfur proteins family profile" evidence="9">
    <location>
        <begin position="27"/>
        <end position="105"/>
    </location>
</feature>
<evidence type="ECO:0000256" key="4">
    <source>
        <dbReference type="ARBA" id="ARBA00022982"/>
    </source>
</evidence>
<dbReference type="SUPFAM" id="SSF57652">
    <property type="entry name" value="HIPIP (high potential iron protein)"/>
    <property type="match status" value="1"/>
</dbReference>
<dbReference type="AlphaFoldDB" id="A0A840RJF8"/>
<dbReference type="PROSITE" id="PS51318">
    <property type="entry name" value="TAT"/>
    <property type="match status" value="1"/>
</dbReference>